<dbReference type="EMBL" id="CASHSV030000409">
    <property type="protein sequence ID" value="CAJ2663963.1"/>
    <property type="molecule type" value="Genomic_DNA"/>
</dbReference>
<proteinExistence type="predicted"/>
<sequence length="193" mass="22033">MWSGNIHVKKICTVAWLKVCKPYDARWLDTHSLSHMNESLLLQLSWKFSSSQEQWACFLLVEALEIPPQAACFLDAKVSSLIHNGSCHIPSCIEEKDPNLVDRITKVVLPKQPLVDKVVCQASKDGNLTARQAFQFLQEPYELLDWALVLCYKMISPSNSFVVWRNTHNKLPTDQTLMKRRCIVVSGCSLFKI</sequence>
<accession>A0ACB0L6N1</accession>
<protein>
    <submittedName>
        <fullName evidence="1">Uncharacterized protein</fullName>
    </submittedName>
</protein>
<keyword evidence="2" id="KW-1185">Reference proteome</keyword>
<evidence type="ECO:0000313" key="2">
    <source>
        <dbReference type="Proteomes" id="UP001177021"/>
    </source>
</evidence>
<gene>
    <name evidence="1" type="ORF">MILVUS5_LOCUS29291</name>
</gene>
<organism evidence="1 2">
    <name type="scientific">Trifolium pratense</name>
    <name type="common">Red clover</name>
    <dbReference type="NCBI Taxonomy" id="57577"/>
    <lineage>
        <taxon>Eukaryota</taxon>
        <taxon>Viridiplantae</taxon>
        <taxon>Streptophyta</taxon>
        <taxon>Embryophyta</taxon>
        <taxon>Tracheophyta</taxon>
        <taxon>Spermatophyta</taxon>
        <taxon>Magnoliopsida</taxon>
        <taxon>eudicotyledons</taxon>
        <taxon>Gunneridae</taxon>
        <taxon>Pentapetalae</taxon>
        <taxon>rosids</taxon>
        <taxon>fabids</taxon>
        <taxon>Fabales</taxon>
        <taxon>Fabaceae</taxon>
        <taxon>Papilionoideae</taxon>
        <taxon>50 kb inversion clade</taxon>
        <taxon>NPAAA clade</taxon>
        <taxon>Hologalegina</taxon>
        <taxon>IRL clade</taxon>
        <taxon>Trifolieae</taxon>
        <taxon>Trifolium</taxon>
    </lineage>
</organism>
<reference evidence="1" key="1">
    <citation type="submission" date="2023-10" db="EMBL/GenBank/DDBJ databases">
        <authorList>
            <person name="Rodriguez Cubillos JULIANA M."/>
            <person name="De Vega J."/>
        </authorList>
    </citation>
    <scope>NUCLEOTIDE SEQUENCE</scope>
</reference>
<evidence type="ECO:0000313" key="1">
    <source>
        <dbReference type="EMBL" id="CAJ2663963.1"/>
    </source>
</evidence>
<dbReference type="Proteomes" id="UP001177021">
    <property type="component" value="Unassembled WGS sequence"/>
</dbReference>
<comment type="caution">
    <text evidence="1">The sequence shown here is derived from an EMBL/GenBank/DDBJ whole genome shotgun (WGS) entry which is preliminary data.</text>
</comment>
<name>A0ACB0L6N1_TRIPR</name>